<evidence type="ECO:0000256" key="1">
    <source>
        <dbReference type="ARBA" id="ARBA00001933"/>
    </source>
</evidence>
<feature type="domain" description="PDXDC1/PDXD2 second" evidence="8">
    <location>
        <begin position="505"/>
        <end position="616"/>
    </location>
</feature>
<feature type="region of interest" description="Disordered" evidence="7">
    <location>
        <begin position="1"/>
        <end position="42"/>
    </location>
</feature>
<dbReference type="InterPro" id="IPR055103">
    <property type="entry name" value="PDXDC1-like_2nd"/>
</dbReference>
<keyword evidence="4" id="KW-0663">Pyridoxal phosphate</keyword>
<dbReference type="STRING" id="7232.A0A484AUQ8"/>
<dbReference type="Proteomes" id="UP000295192">
    <property type="component" value="Unassembled WGS sequence"/>
</dbReference>
<proteinExistence type="inferred from homology"/>
<dbReference type="InterPro" id="IPR050477">
    <property type="entry name" value="GrpII_AminoAcid_Decarb"/>
</dbReference>
<dbReference type="Pfam" id="PF00282">
    <property type="entry name" value="Pyridoxal_deC"/>
    <property type="match status" value="1"/>
</dbReference>
<dbReference type="Pfam" id="PF22937">
    <property type="entry name" value="PDXDC1-like_cen2"/>
    <property type="match status" value="1"/>
</dbReference>
<name>A0A484AUQ8_DRONA</name>
<gene>
    <name evidence="10" type="ORF">AWZ03_013432</name>
</gene>
<evidence type="ECO:0000256" key="4">
    <source>
        <dbReference type="ARBA" id="ARBA00022898"/>
    </source>
</evidence>
<dbReference type="InterPro" id="IPR002129">
    <property type="entry name" value="PyrdxlP-dep_de-COase"/>
</dbReference>
<keyword evidence="5" id="KW-0456">Lyase</keyword>
<feature type="compositionally biased region" description="Pro residues" evidence="7">
    <location>
        <begin position="21"/>
        <end position="30"/>
    </location>
</feature>
<dbReference type="GO" id="GO:0030170">
    <property type="term" value="F:pyridoxal phosphate binding"/>
    <property type="evidence" value="ECO:0007669"/>
    <property type="project" value="InterPro"/>
</dbReference>
<dbReference type="Gene3D" id="3.40.640.10">
    <property type="entry name" value="Type I PLP-dependent aspartate aminotransferase-like (Major domain)"/>
    <property type="match status" value="1"/>
</dbReference>
<evidence type="ECO:0000256" key="3">
    <source>
        <dbReference type="ARBA" id="ARBA00022793"/>
    </source>
</evidence>
<evidence type="ECO:0000256" key="6">
    <source>
        <dbReference type="ARBA" id="ARBA00047190"/>
    </source>
</evidence>
<dbReference type="OMA" id="RLQYACR"/>
<evidence type="ECO:0000313" key="10">
    <source>
        <dbReference type="EMBL" id="TDG40144.1"/>
    </source>
</evidence>
<evidence type="ECO:0000259" key="8">
    <source>
        <dbReference type="Pfam" id="PF22930"/>
    </source>
</evidence>
<dbReference type="PANTHER" id="PTHR42735:SF1">
    <property type="entry name" value="PYRIDOXAL-DEPENDENT DECARBOXYLASE DOMAIN-CONTAINING PROTEIN 1-RELATED"/>
    <property type="match status" value="1"/>
</dbReference>
<dbReference type="InterPro" id="IPR015424">
    <property type="entry name" value="PyrdxlP-dep_Trfase"/>
</dbReference>
<feature type="domain" description="PDXDC1-like third" evidence="9">
    <location>
        <begin position="622"/>
        <end position="725"/>
    </location>
</feature>
<feature type="region of interest" description="Disordered" evidence="7">
    <location>
        <begin position="897"/>
        <end position="949"/>
    </location>
</feature>
<feature type="region of interest" description="Disordered" evidence="7">
    <location>
        <begin position="106"/>
        <end position="143"/>
    </location>
</feature>
<comment type="caution">
    <text evidence="10">The sequence shown here is derived from an EMBL/GenBank/DDBJ whole genome shotgun (WGS) entry which is preliminary data.</text>
</comment>
<dbReference type="Pfam" id="PF22930">
    <property type="entry name" value="PDXDC1-like_cen"/>
    <property type="match status" value="1"/>
</dbReference>
<evidence type="ECO:0000259" key="9">
    <source>
        <dbReference type="Pfam" id="PF22937"/>
    </source>
</evidence>
<keyword evidence="3" id="KW-0210">Decarboxylase</keyword>
<comment type="similarity">
    <text evidence="2">Belongs to the group II decarboxylase family.</text>
</comment>
<dbReference type="GO" id="GO:0016831">
    <property type="term" value="F:carboxy-lyase activity"/>
    <property type="evidence" value="ECO:0007669"/>
    <property type="project" value="UniProtKB-KW"/>
</dbReference>
<dbReference type="EMBL" id="LSRL02000660">
    <property type="protein sequence ID" value="TDG40144.1"/>
    <property type="molecule type" value="Genomic_DNA"/>
</dbReference>
<accession>A0A484AUQ8</accession>
<keyword evidence="11" id="KW-1185">Reference proteome</keyword>
<dbReference type="PANTHER" id="PTHR42735">
    <property type="match status" value="1"/>
</dbReference>
<dbReference type="OrthoDB" id="2161780at2759"/>
<dbReference type="FunFam" id="3.40.640.10:FF:000156">
    <property type="entry name" value="Uncharacterized protein, isoform A"/>
    <property type="match status" value="1"/>
</dbReference>
<organism evidence="10 11">
    <name type="scientific">Drosophila navojoa</name>
    <name type="common">Fruit fly</name>
    <dbReference type="NCBI Taxonomy" id="7232"/>
    <lineage>
        <taxon>Eukaryota</taxon>
        <taxon>Metazoa</taxon>
        <taxon>Ecdysozoa</taxon>
        <taxon>Arthropoda</taxon>
        <taxon>Hexapoda</taxon>
        <taxon>Insecta</taxon>
        <taxon>Pterygota</taxon>
        <taxon>Neoptera</taxon>
        <taxon>Endopterygota</taxon>
        <taxon>Diptera</taxon>
        <taxon>Brachycera</taxon>
        <taxon>Muscomorpha</taxon>
        <taxon>Ephydroidea</taxon>
        <taxon>Drosophilidae</taxon>
        <taxon>Drosophila</taxon>
    </lineage>
</organism>
<evidence type="ECO:0000313" key="11">
    <source>
        <dbReference type="Proteomes" id="UP000295192"/>
    </source>
</evidence>
<feature type="compositionally biased region" description="Low complexity" evidence="7">
    <location>
        <begin position="115"/>
        <end position="133"/>
    </location>
</feature>
<dbReference type="GO" id="GO:0019752">
    <property type="term" value="P:carboxylic acid metabolic process"/>
    <property type="evidence" value="ECO:0007669"/>
    <property type="project" value="InterPro"/>
</dbReference>
<feature type="compositionally biased region" description="Low complexity" evidence="7">
    <location>
        <begin position="31"/>
        <end position="42"/>
    </location>
</feature>
<feature type="compositionally biased region" description="Low complexity" evidence="7">
    <location>
        <begin position="10"/>
        <end position="20"/>
    </location>
</feature>
<dbReference type="SUPFAM" id="SSF53383">
    <property type="entry name" value="PLP-dependent transferases"/>
    <property type="match status" value="1"/>
</dbReference>
<protein>
    <recommendedName>
        <fullName evidence="6">Pyridoxal-dependent decarboxylase domain-containing protein 1</fullName>
    </recommendedName>
</protein>
<feature type="compositionally biased region" description="Acidic residues" evidence="7">
    <location>
        <begin position="916"/>
        <end position="938"/>
    </location>
</feature>
<evidence type="ECO:0000256" key="7">
    <source>
        <dbReference type="SAM" id="MobiDB-lite"/>
    </source>
</evidence>
<evidence type="ECO:0000256" key="5">
    <source>
        <dbReference type="ARBA" id="ARBA00023239"/>
    </source>
</evidence>
<dbReference type="InterPro" id="IPR055102">
    <property type="entry name" value="PDXDC1-like_3rd"/>
</dbReference>
<reference evidence="10 11" key="1">
    <citation type="journal article" date="2019" name="J. Hered.">
        <title>An Improved Genome Assembly for Drosophila navojoa, the Basal Species in the mojavensis Cluster.</title>
        <authorList>
            <person name="Vanderlinde T."/>
            <person name="Dupim E.G."/>
            <person name="Nazario-Yepiz N.O."/>
            <person name="Carvalho A.B."/>
        </authorList>
    </citation>
    <scope>NUCLEOTIDE SEQUENCE [LARGE SCALE GENOMIC DNA]</scope>
    <source>
        <strain evidence="10">Navoj_Jal97</strain>
        <tissue evidence="10">Whole organism</tissue>
    </source>
</reference>
<sequence length="949" mass="101158">MSAAGVDAEPNAAAAQQARPQPQPQPPSPSTPSSMGTKAITTSTSATIAATIPTTTTTTAAAAAAAAAAATPAVAEIAASSIRSGLAELELRSSQMLQRLENVKAVPGSPAKVISDASGDNQSSGDSQSLQEQSEQERAPRTSAAELVLATQLRQEHRVPADILKSLEQLVAYSDSEDDPEFPLPALDDVSHLALISHSIVAYLSHLDRQHLLRVTNSISGDATRWLGTLFHFSNAASSFHADNADAVLRTVRLAIVARCPGYLEGGIPALAQPCFYISENTTPVRLQYACRQLGISLDAIKIIPEDSKYGTMDLAQLQKQVQLDLAASRTPLLVVADIGASLCGYVDNLQRLRDVCKAHNMWLHASGHGLAALVCAQSPGSVHDVLHSMALNLGSWLGVPSLPIVLLHRPLQNSALSAFESDPILSRRLNALSLWTSLQALGRKAIAERLHVAFQTCSILFEIASKCEGIRVLSHTPGAQTGAALSDIIHSAFDVNALFDAAAPVVVYQFDGSTTIPITPSAEPAAAAAAEAGQKPLEKVNNASYFDRLNSWLGQILQRDCPNFDFEVIEHPTHGSCIRYCPLELGLGEQPPSSENLESFAQSLEAHVDILRATIKHKARFMHLVERSEVLRLVPLPEWAGMGGVRFVPEGWESLLTDQAKTELNKLNIDLVEALKSTDNAFSLGEGTDGLICVRFGMVTHETEVEELLDLVVTVGKSVQENSRVLDTMSEIVKKGIEAATADLQRESEEKLWQEGILRHVPVVGRVFNWWSPPAKESGIKGRSLNLTQGVVESTENIYKYHMQMSGEAAHQLPANRSPPTPMIQTPVVSTAVPPVFPTVEPVTTDANEMSPSPTAAPAGVGVATPVAATALPISAAASAAAAAAAIGNHVDHARTVSQSSAGSSSVPELVAVSEPDDDDDDNDDDDDDDHDDDDDVPYAFMHFSSDR</sequence>
<dbReference type="AlphaFoldDB" id="A0A484AUQ8"/>
<dbReference type="InterPro" id="IPR015421">
    <property type="entry name" value="PyrdxlP-dep_Trfase_major"/>
</dbReference>
<evidence type="ECO:0000256" key="2">
    <source>
        <dbReference type="ARBA" id="ARBA00009533"/>
    </source>
</evidence>
<comment type="cofactor">
    <cofactor evidence="1">
        <name>pyridoxal 5'-phosphate</name>
        <dbReference type="ChEBI" id="CHEBI:597326"/>
    </cofactor>
</comment>